<dbReference type="Proteomes" id="UP000593836">
    <property type="component" value="Chromosome"/>
</dbReference>
<keyword evidence="2" id="KW-1185">Reference proteome</keyword>
<organism evidence="1 2">
    <name type="scientific">Candidatus Sulfurimonas marisnigri</name>
    <dbReference type="NCBI Taxonomy" id="2740405"/>
    <lineage>
        <taxon>Bacteria</taxon>
        <taxon>Pseudomonadati</taxon>
        <taxon>Campylobacterota</taxon>
        <taxon>Epsilonproteobacteria</taxon>
        <taxon>Campylobacterales</taxon>
        <taxon>Sulfurimonadaceae</taxon>
        <taxon>Sulfurimonas</taxon>
    </lineage>
</organism>
<sequence length="665" mass="73981">MKYFAWIIGILVAFFVTAYVMAFTSIGNGMLAPTIEAKIREQTKLDSKLRVFSLSMSDFEIELELNKNNILTINGKYSLFKENFNIEYKVKLNELKTLKSLTGTELNKSLYTSGIIKGNIAFVEIDGVSDLAQSNTTYHIELTDLNPTSIIARVKDLKLASLLDMTSQSAYASADVNLDINFKNINLHALDGNIILSTKNGIIDPTLMKSDFNVTIPKTTFFMNLDAKLKGDYIDYSCELASNLFNINSSGKVLPEPFKTDAKYSLNIKELAVLKPITGADIRGVFKLRGIVNGTKEKLTVKGESDVASSTTKFEAVLKDFSPAKVKASVKNMQLKKVLYMLKQPHYTDGLISLDADISDARVGKLKGKVVSTLKDGVLDSEYITKISEFKSAMPNTIYSTKTETILDGNNVDMKVDFNSNIANIDIKRARFNIKDKSLKSDYEVGIEDLDKLFFATNQHMRGKIILNGDLSKTKDLDLTLHTKLSGGKIDAKLHNDDFSAEIKSVDTIGVLNMLIYPEIFKSTLNAKLDYNLALSKGVLSGHVADGHFVKNQTFDLIKQYTKFDMYRESFNGDISAKINKENILASLNIRSKQASIKSTGTKLNTKTSMINSDIIVQTKKDTITANINGDVNSPKVRVDLDKFLKSKAGEAVKKKIDKLFKKFF</sequence>
<dbReference type="AlphaFoldDB" id="A0A7S7M283"/>
<evidence type="ECO:0008006" key="3">
    <source>
        <dbReference type="Google" id="ProtNLM"/>
    </source>
</evidence>
<protein>
    <recommendedName>
        <fullName evidence="3">Outer membrane protein</fullName>
    </recommendedName>
</protein>
<accession>A0A7S7M283</accession>
<reference evidence="1 2" key="1">
    <citation type="submission" date="2020-05" db="EMBL/GenBank/DDBJ databases">
        <title>Sulfurimonas marisnigri, sp. nov., and Sulfurimonas baltica, sp. nov., manganese oxide reducing chemolithoautotrophs of the class Epsilonproteobacteria isolated from the pelagic redoxclines of the Black and Baltic Seas and emended description of the genus Sulfurimonas.</title>
        <authorList>
            <person name="Henkel J.V."/>
            <person name="Laudan C."/>
            <person name="Werner J."/>
            <person name="Neu T."/>
            <person name="Plewe S."/>
            <person name="Sproer C."/>
            <person name="Bunk B."/>
            <person name="Schulz-Vogt H.N."/>
        </authorList>
    </citation>
    <scope>NUCLEOTIDE SEQUENCE [LARGE SCALE GENOMIC DNA]</scope>
    <source>
        <strain evidence="1 2">SoZ1</strain>
    </source>
</reference>
<gene>
    <name evidence="1" type="ORF">HUE87_02815</name>
</gene>
<evidence type="ECO:0000313" key="1">
    <source>
        <dbReference type="EMBL" id="QOY55188.1"/>
    </source>
</evidence>
<evidence type="ECO:0000313" key="2">
    <source>
        <dbReference type="Proteomes" id="UP000593836"/>
    </source>
</evidence>
<proteinExistence type="predicted"/>
<dbReference type="RefSeq" id="WP_194367230.1">
    <property type="nucleotide sequence ID" value="NZ_CP054493.1"/>
</dbReference>
<dbReference type="KEGG" id="smas:HUE87_02815"/>
<dbReference type="EMBL" id="CP054493">
    <property type="protein sequence ID" value="QOY55188.1"/>
    <property type="molecule type" value="Genomic_DNA"/>
</dbReference>
<name>A0A7S7M283_9BACT</name>